<dbReference type="RefSeq" id="WP_338058779.1">
    <property type="nucleotide sequence ID" value="NZ_CP051006.1"/>
</dbReference>
<dbReference type="Proteomes" id="UP000516422">
    <property type="component" value="Chromosome"/>
</dbReference>
<evidence type="ECO:0000313" key="3">
    <source>
        <dbReference type="Proteomes" id="UP000516422"/>
    </source>
</evidence>
<evidence type="ECO:0000313" key="2">
    <source>
        <dbReference type="EMBL" id="QNT93569.1"/>
    </source>
</evidence>
<dbReference type="EMBL" id="CP051006">
    <property type="protein sequence ID" value="QNT93569.1"/>
    <property type="molecule type" value="Genomic_DNA"/>
</dbReference>
<dbReference type="AlphaFoldDB" id="A0A7H1PZT9"/>
<gene>
    <name evidence="2" type="ORF">HEP81_03259</name>
</gene>
<reference evidence="2 3" key="1">
    <citation type="submission" date="2020-04" db="EMBL/GenBank/DDBJ databases">
        <title>Characterization and engineering of Streptomyces griseofuscus DSM40191 as a potential heterologous host for expression of BGCs.</title>
        <authorList>
            <person name="Gren T."/>
            <person name="Whitford C.M."/>
            <person name="Mohite O.S."/>
            <person name="Joergensen T.S."/>
            <person name="Nielsen J.B."/>
            <person name="Lee S.Y."/>
            <person name="Weber T."/>
        </authorList>
    </citation>
    <scope>NUCLEOTIDE SEQUENCE [LARGE SCALE GENOMIC DNA]</scope>
    <source>
        <strain evidence="2 3">DSM 40191</strain>
    </source>
</reference>
<evidence type="ECO:0000256" key="1">
    <source>
        <dbReference type="SAM" id="MobiDB-lite"/>
    </source>
</evidence>
<dbReference type="GeneID" id="91467911"/>
<protein>
    <submittedName>
        <fullName evidence="2">Uncharacterized protein</fullName>
    </submittedName>
</protein>
<accession>A0A7H1PZT9</accession>
<feature type="region of interest" description="Disordered" evidence="1">
    <location>
        <begin position="1"/>
        <end position="26"/>
    </location>
</feature>
<proteinExistence type="predicted"/>
<dbReference type="KEGG" id="sgf:HEP81_03259"/>
<name>A0A7H1PZT9_9ACTN</name>
<sequence length="50" mass="5416">MTTDTEGHSGYWDETSHGPSQSLKNQALVVVGKGDDVALKPPPNEWAHVK</sequence>
<organism evidence="2 3">
    <name type="scientific">Streptomyces griseofuscus</name>
    <dbReference type="NCBI Taxonomy" id="146922"/>
    <lineage>
        <taxon>Bacteria</taxon>
        <taxon>Bacillati</taxon>
        <taxon>Actinomycetota</taxon>
        <taxon>Actinomycetes</taxon>
        <taxon>Kitasatosporales</taxon>
        <taxon>Streptomycetaceae</taxon>
        <taxon>Streptomyces</taxon>
    </lineage>
</organism>